<dbReference type="HAMAP" id="MF_00323">
    <property type="entry name" value="Ferrochelatase"/>
    <property type="match status" value="1"/>
</dbReference>
<dbReference type="PANTHER" id="PTHR11108">
    <property type="entry name" value="FERROCHELATASE"/>
    <property type="match status" value="1"/>
</dbReference>
<dbReference type="AlphaFoldDB" id="A0A0W0U6Z2"/>
<evidence type="ECO:0000256" key="2">
    <source>
        <dbReference type="ARBA" id="ARBA00023004"/>
    </source>
</evidence>
<keyword evidence="2 7" id="KW-0408">Iron</keyword>
<evidence type="ECO:0000256" key="5">
    <source>
        <dbReference type="ARBA" id="ARBA00023244"/>
    </source>
</evidence>
<keyword evidence="7" id="KW-0963">Cytoplasm</keyword>
<comment type="pathway">
    <text evidence="7">Porphyrin-containing compound metabolism; protoheme biosynthesis; protoheme from protoporphyrin-IX: step 1/1.</text>
</comment>
<dbReference type="RefSeq" id="WP_028386630.1">
    <property type="nucleotide sequence ID" value="NZ_CAAAHN010000004.1"/>
</dbReference>
<keyword evidence="7" id="KW-0479">Metal-binding</keyword>
<dbReference type="PATRIC" id="fig|45065.4.peg.499"/>
<evidence type="ECO:0000313" key="9">
    <source>
        <dbReference type="EMBL" id="KTD03810.1"/>
    </source>
</evidence>
<evidence type="ECO:0000256" key="1">
    <source>
        <dbReference type="ARBA" id="ARBA00007718"/>
    </source>
</evidence>
<dbReference type="CDD" id="cd00419">
    <property type="entry name" value="Ferrochelatase_C"/>
    <property type="match status" value="1"/>
</dbReference>
<comment type="catalytic activity">
    <reaction evidence="6">
        <text>Fe-coproporphyrin III + 2 H(+) = coproporphyrin III + Fe(2+)</text>
        <dbReference type="Rhea" id="RHEA:49572"/>
        <dbReference type="ChEBI" id="CHEBI:15378"/>
        <dbReference type="ChEBI" id="CHEBI:29033"/>
        <dbReference type="ChEBI" id="CHEBI:68438"/>
        <dbReference type="ChEBI" id="CHEBI:131725"/>
        <dbReference type="EC" id="4.99.1.9"/>
    </reaction>
    <physiologicalReaction direction="right-to-left" evidence="6">
        <dbReference type="Rhea" id="RHEA:49574"/>
    </physiologicalReaction>
</comment>
<comment type="catalytic activity">
    <reaction evidence="7">
        <text>heme b + 2 H(+) = protoporphyrin IX + Fe(2+)</text>
        <dbReference type="Rhea" id="RHEA:22584"/>
        <dbReference type="ChEBI" id="CHEBI:15378"/>
        <dbReference type="ChEBI" id="CHEBI:29033"/>
        <dbReference type="ChEBI" id="CHEBI:57306"/>
        <dbReference type="ChEBI" id="CHEBI:60344"/>
        <dbReference type="EC" id="4.98.1.1"/>
    </reaction>
</comment>
<dbReference type="STRING" id="45065.Lgee_0467"/>
<evidence type="ECO:0000256" key="7">
    <source>
        <dbReference type="HAMAP-Rule" id="MF_00323"/>
    </source>
</evidence>
<dbReference type="GO" id="GO:0006783">
    <property type="term" value="P:heme biosynthetic process"/>
    <property type="evidence" value="ECO:0007669"/>
    <property type="project" value="UniProtKB-UniRule"/>
</dbReference>
<comment type="function">
    <text evidence="7">Catalyzes the ferrous insertion into protoporphyrin IX.</text>
</comment>
<protein>
    <recommendedName>
        <fullName evidence="7">Ferrochelatase</fullName>
        <ecNumber evidence="7">4.98.1.1</ecNumber>
    </recommendedName>
    <alternativeName>
        <fullName evidence="7">Heme synthase</fullName>
    </alternativeName>
    <alternativeName>
        <fullName evidence="7">Protoheme ferro-lyase</fullName>
    </alternativeName>
</protein>
<dbReference type="GO" id="GO:0005737">
    <property type="term" value="C:cytoplasm"/>
    <property type="evidence" value="ECO:0007669"/>
    <property type="project" value="UniProtKB-SubCell"/>
</dbReference>
<name>A0A0W0U6Z2_9GAMM</name>
<comment type="subcellular location">
    <subcellularLocation>
        <location evidence="7">Cytoplasm</location>
    </subcellularLocation>
</comment>
<evidence type="ECO:0000256" key="3">
    <source>
        <dbReference type="ARBA" id="ARBA00023133"/>
    </source>
</evidence>
<dbReference type="EMBL" id="LNYC01000009">
    <property type="protein sequence ID" value="KTD03810.1"/>
    <property type="molecule type" value="Genomic_DNA"/>
</dbReference>
<evidence type="ECO:0000256" key="6">
    <source>
        <dbReference type="ARBA" id="ARBA00024536"/>
    </source>
</evidence>
<organism evidence="9 10">
    <name type="scientific">Legionella geestiana</name>
    <dbReference type="NCBI Taxonomy" id="45065"/>
    <lineage>
        <taxon>Bacteria</taxon>
        <taxon>Pseudomonadati</taxon>
        <taxon>Pseudomonadota</taxon>
        <taxon>Gammaproteobacteria</taxon>
        <taxon>Legionellales</taxon>
        <taxon>Legionellaceae</taxon>
        <taxon>Legionella</taxon>
    </lineage>
</organism>
<dbReference type="CDD" id="cd03411">
    <property type="entry name" value="Ferrochelatase_N"/>
    <property type="match status" value="1"/>
</dbReference>
<comment type="similarity">
    <text evidence="1 7 8">Belongs to the ferrochelatase family.</text>
</comment>
<dbReference type="InterPro" id="IPR001015">
    <property type="entry name" value="Ferrochelatase"/>
</dbReference>
<dbReference type="Gene3D" id="3.40.50.1400">
    <property type="match status" value="2"/>
</dbReference>
<evidence type="ECO:0000256" key="8">
    <source>
        <dbReference type="RuleBase" id="RU004185"/>
    </source>
</evidence>
<dbReference type="NCBIfam" id="TIGR00109">
    <property type="entry name" value="hemH"/>
    <property type="match status" value="1"/>
</dbReference>
<gene>
    <name evidence="7" type="primary">hemH</name>
    <name evidence="9" type="ORF">Lgee_0467</name>
</gene>
<sequence length="333" mass="37010">MQHGLLLINLGTPDSLAPKDIRRFLRTFLSDGRVIDLPALPRWLLTNGIIVPLRAKNTRHAYQSIWTPEGSPLRKISLMLRDKLANLAQNTFQVEIGMRYGTPALTEALDRLKHCESITLLPLYPQYASSSSGSAIEHALSHINTWNVLPNLRVIRDFYQHPAFIAAQASCIREALADSEHLLLSYHGVPVRHLEAIGCRPVCEKACRTTPPNGCYRAQCLESSRLLGEALGLAPDAYTSAFQSRVGKLPWIKPFTDATLNELRDKGIRRLAVSCPAFVTDCLETLEEIGMRAREEWLAHGGESLTLVPCLNTRDDWVEALYTIASGTCSDNA</sequence>
<keyword evidence="3 7" id="KW-0350">Heme biosynthesis</keyword>
<dbReference type="InterPro" id="IPR033644">
    <property type="entry name" value="Ferrochelatase_C"/>
</dbReference>
<dbReference type="UniPathway" id="UPA00252">
    <property type="reaction ID" value="UER00325"/>
</dbReference>
<dbReference type="GO" id="GO:0046872">
    <property type="term" value="F:metal ion binding"/>
    <property type="evidence" value="ECO:0007669"/>
    <property type="project" value="UniProtKB-KW"/>
</dbReference>
<proteinExistence type="inferred from homology"/>
<dbReference type="OrthoDB" id="9809741at2"/>
<keyword evidence="4 7" id="KW-0456">Lyase</keyword>
<dbReference type="InterPro" id="IPR033659">
    <property type="entry name" value="Ferrochelatase_N"/>
</dbReference>
<accession>A0A0W0U6Z2</accession>
<feature type="binding site" evidence="7">
    <location>
        <position position="187"/>
    </location>
    <ligand>
        <name>Fe(2+)</name>
        <dbReference type="ChEBI" id="CHEBI:29033"/>
    </ligand>
</feature>
<keyword evidence="10" id="KW-1185">Reference proteome</keyword>
<keyword evidence="5 7" id="KW-0627">Porphyrin biosynthesis</keyword>
<dbReference type="PANTHER" id="PTHR11108:SF1">
    <property type="entry name" value="FERROCHELATASE, MITOCHONDRIAL"/>
    <property type="match status" value="1"/>
</dbReference>
<dbReference type="EC" id="4.98.1.1" evidence="7"/>
<dbReference type="SUPFAM" id="SSF53800">
    <property type="entry name" value="Chelatase"/>
    <property type="match status" value="1"/>
</dbReference>
<evidence type="ECO:0000256" key="4">
    <source>
        <dbReference type="ARBA" id="ARBA00023239"/>
    </source>
</evidence>
<comment type="caution">
    <text evidence="9">The sequence shown here is derived from an EMBL/GenBank/DDBJ whole genome shotgun (WGS) entry which is preliminary data.</text>
</comment>
<evidence type="ECO:0000313" key="10">
    <source>
        <dbReference type="Proteomes" id="UP000054785"/>
    </source>
</evidence>
<dbReference type="Proteomes" id="UP000054785">
    <property type="component" value="Unassembled WGS sequence"/>
</dbReference>
<dbReference type="GO" id="GO:0004325">
    <property type="term" value="F:ferrochelatase activity"/>
    <property type="evidence" value="ECO:0007669"/>
    <property type="project" value="UniProtKB-UniRule"/>
</dbReference>
<feature type="binding site" evidence="7">
    <location>
        <position position="284"/>
    </location>
    <ligand>
        <name>Fe(2+)</name>
        <dbReference type="ChEBI" id="CHEBI:29033"/>
    </ligand>
</feature>
<dbReference type="Pfam" id="PF00762">
    <property type="entry name" value="Ferrochelatase"/>
    <property type="match status" value="1"/>
</dbReference>
<reference evidence="9 10" key="1">
    <citation type="submission" date="2015-11" db="EMBL/GenBank/DDBJ databases">
        <title>Genomic analysis of 38 Legionella species identifies large and diverse effector repertoires.</title>
        <authorList>
            <person name="Burstein D."/>
            <person name="Amaro F."/>
            <person name="Zusman T."/>
            <person name="Lifshitz Z."/>
            <person name="Cohen O."/>
            <person name="Gilbert J.A."/>
            <person name="Pupko T."/>
            <person name="Shuman H.A."/>
            <person name="Segal G."/>
        </authorList>
    </citation>
    <scope>NUCLEOTIDE SEQUENCE [LARGE SCALE GENOMIC DNA]</scope>
    <source>
        <strain evidence="9 10">ATCC 49504</strain>
    </source>
</reference>